<dbReference type="Pfam" id="PF08809">
    <property type="entry name" value="DUF1799"/>
    <property type="match status" value="1"/>
</dbReference>
<reference evidence="2" key="1">
    <citation type="submission" date="2024-06" db="EMBL/GenBank/DDBJ databases">
        <title>Radixoralia hellwigii gen. nov., sp nov., isolated from a root canal in the human oral cavity.</title>
        <authorList>
            <person name="Bartsch S."/>
            <person name="Wittmer A."/>
            <person name="Schulz A.-K."/>
            <person name="Neumann-Schaal M."/>
            <person name="Wolf J."/>
            <person name="Gronow S."/>
            <person name="Tennert C."/>
            <person name="Haecker G."/>
            <person name="Cieplik F."/>
            <person name="Al-Ahmad A."/>
        </authorList>
    </citation>
    <scope>NUCLEOTIDE SEQUENCE [LARGE SCALE GENOMIC DNA]</scope>
    <source>
        <strain evidence="2">Wk13</strain>
    </source>
</reference>
<organism evidence="1 2">
    <name type="scientific">Dentiradicibacter hellwigii</name>
    <dbReference type="NCBI Taxonomy" id="3149053"/>
    <lineage>
        <taxon>Bacteria</taxon>
        <taxon>Pseudomonadati</taxon>
        <taxon>Pseudomonadota</taxon>
        <taxon>Betaproteobacteria</taxon>
        <taxon>Rhodocyclales</taxon>
        <taxon>Rhodocyclaceae</taxon>
        <taxon>Dentiradicibacter</taxon>
    </lineage>
</organism>
<dbReference type="RefSeq" id="WP_418892212.1">
    <property type="nucleotide sequence ID" value="NZ_JBEUWX010000003.1"/>
</dbReference>
<keyword evidence="2" id="KW-1185">Reference proteome</keyword>
<name>A0ABV4UIC7_9RHOO</name>
<protein>
    <submittedName>
        <fullName evidence="1">DUF1799 domain-containing protein</fullName>
    </submittedName>
</protein>
<sequence length="82" mass="9359">MDIEIELWPENALPMQVFMAMQTQWRIGMGGATGLDYSALPVVEDRLNVPKKRRAECFKGLQIIEREVLRVWGEAAKARQNG</sequence>
<gene>
    <name evidence="1" type="ORF">ABCS64_10975</name>
</gene>
<accession>A0ABV4UIC7</accession>
<proteinExistence type="predicted"/>
<evidence type="ECO:0000313" key="1">
    <source>
        <dbReference type="EMBL" id="MFA9950837.1"/>
    </source>
</evidence>
<dbReference type="InterPro" id="IPR014915">
    <property type="entry name" value="Phage_TLS_TfmB"/>
</dbReference>
<evidence type="ECO:0000313" key="2">
    <source>
        <dbReference type="Proteomes" id="UP001574673"/>
    </source>
</evidence>
<dbReference type="Proteomes" id="UP001574673">
    <property type="component" value="Unassembled WGS sequence"/>
</dbReference>
<dbReference type="EMBL" id="JBEUWX010000003">
    <property type="protein sequence ID" value="MFA9950837.1"/>
    <property type="molecule type" value="Genomic_DNA"/>
</dbReference>
<comment type="caution">
    <text evidence="1">The sequence shown here is derived from an EMBL/GenBank/DDBJ whole genome shotgun (WGS) entry which is preliminary data.</text>
</comment>